<accession>A0A0C1IIM9</accession>
<proteinExistence type="predicted"/>
<organism evidence="1 2">
    <name type="scientific">Flavihumibacter solisilvae</name>
    <dbReference type="NCBI Taxonomy" id="1349421"/>
    <lineage>
        <taxon>Bacteria</taxon>
        <taxon>Pseudomonadati</taxon>
        <taxon>Bacteroidota</taxon>
        <taxon>Chitinophagia</taxon>
        <taxon>Chitinophagales</taxon>
        <taxon>Chitinophagaceae</taxon>
        <taxon>Flavihumibacter</taxon>
    </lineage>
</organism>
<comment type="caution">
    <text evidence="1">The sequence shown here is derived from an EMBL/GenBank/DDBJ whole genome shotgun (WGS) entry which is preliminary data.</text>
</comment>
<sequence length="117" mass="12952">MGNPAIQRGTWRAITASLLLLFLYTSGVKGKDLKEGIKSEKVKGVVVTREGKLPVKSALVYIVKGEEETLTNGKGEFILNTWNRTPFELNVENEGFKPVRVIVNSTSETINVFLEAK</sequence>
<keyword evidence="2" id="KW-1185">Reference proteome</keyword>
<dbReference type="Pfam" id="PF13715">
    <property type="entry name" value="CarbopepD_reg_2"/>
    <property type="match status" value="1"/>
</dbReference>
<dbReference type="InterPro" id="IPR008969">
    <property type="entry name" value="CarboxyPept-like_regulatory"/>
</dbReference>
<evidence type="ECO:0000313" key="2">
    <source>
        <dbReference type="Proteomes" id="UP000031408"/>
    </source>
</evidence>
<dbReference type="AlphaFoldDB" id="A0A0C1IIM9"/>
<evidence type="ECO:0008006" key="3">
    <source>
        <dbReference type="Google" id="ProtNLM"/>
    </source>
</evidence>
<dbReference type="Gene3D" id="2.60.40.1120">
    <property type="entry name" value="Carboxypeptidase-like, regulatory domain"/>
    <property type="match status" value="1"/>
</dbReference>
<protein>
    <recommendedName>
        <fullName evidence="3">TonB-dependent receptor</fullName>
    </recommendedName>
</protein>
<dbReference type="RefSeq" id="WP_039140561.1">
    <property type="nucleotide sequence ID" value="NZ_JSVC01000015.1"/>
</dbReference>
<reference evidence="1 2" key="1">
    <citation type="submission" date="2014-11" db="EMBL/GenBank/DDBJ databases">
        <title>Genome sequence of Flavihumibacter solisilvae 3-3.</title>
        <authorList>
            <person name="Zhou G."/>
            <person name="Li M."/>
            <person name="Wang G."/>
        </authorList>
    </citation>
    <scope>NUCLEOTIDE SEQUENCE [LARGE SCALE GENOMIC DNA]</scope>
    <source>
        <strain evidence="1 2">3-3</strain>
    </source>
</reference>
<dbReference type="SUPFAM" id="SSF49464">
    <property type="entry name" value="Carboxypeptidase regulatory domain-like"/>
    <property type="match status" value="1"/>
</dbReference>
<dbReference type="OrthoDB" id="1451189at2"/>
<name>A0A0C1IIM9_9BACT</name>
<evidence type="ECO:0000313" key="1">
    <source>
        <dbReference type="EMBL" id="KIC94030.1"/>
    </source>
</evidence>
<gene>
    <name evidence="1" type="ORF">OI18_13520</name>
</gene>
<dbReference type="EMBL" id="JSVC01000015">
    <property type="protein sequence ID" value="KIC94030.1"/>
    <property type="molecule type" value="Genomic_DNA"/>
</dbReference>
<dbReference type="Proteomes" id="UP000031408">
    <property type="component" value="Unassembled WGS sequence"/>
</dbReference>